<organism evidence="2 3">
    <name type="scientific">Vallitalea pronyensis</name>
    <dbReference type="NCBI Taxonomy" id="1348613"/>
    <lineage>
        <taxon>Bacteria</taxon>
        <taxon>Bacillati</taxon>
        <taxon>Bacillota</taxon>
        <taxon>Clostridia</taxon>
        <taxon>Lachnospirales</taxon>
        <taxon>Vallitaleaceae</taxon>
        <taxon>Vallitalea</taxon>
    </lineage>
</organism>
<keyword evidence="1" id="KW-0732">Signal</keyword>
<dbReference type="RefSeq" id="WP_212696581.1">
    <property type="nucleotide sequence ID" value="NZ_CP058649.1"/>
</dbReference>
<dbReference type="Proteomes" id="UP000683246">
    <property type="component" value="Chromosome"/>
</dbReference>
<protein>
    <recommendedName>
        <fullName evidence="4">Peptidase C-terminal archaeal/bacterial domain-containing protein</fullName>
    </recommendedName>
</protein>
<dbReference type="Gene3D" id="2.60.120.380">
    <property type="match status" value="1"/>
</dbReference>
<feature type="chain" id="PRO_5035279388" description="Peptidase C-terminal archaeal/bacterial domain-containing protein" evidence="1">
    <location>
        <begin position="24"/>
        <end position="142"/>
    </location>
</feature>
<proteinExistence type="predicted"/>
<evidence type="ECO:0000256" key="1">
    <source>
        <dbReference type="SAM" id="SignalP"/>
    </source>
</evidence>
<feature type="signal peptide" evidence="1">
    <location>
        <begin position="1"/>
        <end position="23"/>
    </location>
</feature>
<keyword evidence="3" id="KW-1185">Reference proteome</keyword>
<evidence type="ECO:0008006" key="4">
    <source>
        <dbReference type="Google" id="ProtNLM"/>
    </source>
</evidence>
<dbReference type="KEGG" id="vpy:HZI73_01930"/>
<reference evidence="2" key="1">
    <citation type="submission" date="2020-07" db="EMBL/GenBank/DDBJ databases">
        <title>Vallitalea pronyensis genome.</title>
        <authorList>
            <person name="Postec A."/>
        </authorList>
    </citation>
    <scope>NUCLEOTIDE SEQUENCE</scope>
    <source>
        <strain evidence="2">FatNI3</strain>
    </source>
</reference>
<name>A0A8J8MGE1_9FIRM</name>
<evidence type="ECO:0000313" key="3">
    <source>
        <dbReference type="Proteomes" id="UP000683246"/>
    </source>
</evidence>
<sequence>MKKILLSLTIILGILSTGIAAQAQTNYSESENNDSLSRADRFYARYENAVVEGDFKEKGDRDYFKIYADETDTLKIRFHYDGNPDIDLEIYNMEGERTDKFSNVESSFDADFYLEENDYIYVCVDHDSGDLEGDYRLYFYLK</sequence>
<gene>
    <name evidence="2" type="ORF">HZI73_01930</name>
</gene>
<dbReference type="AlphaFoldDB" id="A0A8J8MGE1"/>
<accession>A0A8J8MGE1</accession>
<dbReference type="EMBL" id="CP058649">
    <property type="protein sequence ID" value="QUI21120.1"/>
    <property type="molecule type" value="Genomic_DNA"/>
</dbReference>
<evidence type="ECO:0000313" key="2">
    <source>
        <dbReference type="EMBL" id="QUI21120.1"/>
    </source>
</evidence>